<reference evidence="4" key="1">
    <citation type="submission" date="2022-02" db="EMBL/GenBank/DDBJ databases">
        <authorList>
            <person name="Henning P.M."/>
            <person name="McCubbin A.G."/>
            <person name="Shore J.S."/>
        </authorList>
    </citation>
    <scope>NUCLEOTIDE SEQUENCE</scope>
    <source>
        <strain evidence="4">F60SS</strain>
        <tissue evidence="4">Leaves</tissue>
    </source>
</reference>
<dbReference type="PROSITE" id="PS50882">
    <property type="entry name" value="YTH"/>
    <property type="match status" value="1"/>
</dbReference>
<dbReference type="GO" id="GO:0005737">
    <property type="term" value="C:cytoplasm"/>
    <property type="evidence" value="ECO:0007669"/>
    <property type="project" value="TreeGrafter"/>
</dbReference>
<keyword evidence="1" id="KW-0694">RNA-binding</keyword>
<gene>
    <name evidence="4" type="ORF">Tsubulata_040340</name>
</gene>
<evidence type="ECO:0000256" key="1">
    <source>
        <dbReference type="RuleBase" id="RU369095"/>
    </source>
</evidence>
<dbReference type="GO" id="GO:0003729">
    <property type="term" value="F:mRNA binding"/>
    <property type="evidence" value="ECO:0007669"/>
    <property type="project" value="UniProtKB-UniRule"/>
</dbReference>
<comment type="function">
    <text evidence="1">Specifically recognizes and binds N6-methyladenosine (m6A)-containing RNAs, and regulates mRNA stability. M6A is a modification present at internal sites of mRNAs and some non-coding RNAs and plays a role in mRNA stability and processing.</text>
</comment>
<comment type="similarity">
    <text evidence="1">Belongs to the YTHDF family.</text>
</comment>
<dbReference type="CDD" id="cd21134">
    <property type="entry name" value="YTH"/>
    <property type="match status" value="1"/>
</dbReference>
<accession>A0A9Q0FX04</accession>
<dbReference type="AlphaFoldDB" id="A0A9Q0FX04"/>
<dbReference type="GO" id="GO:1990247">
    <property type="term" value="F:N6-methyladenosine-containing RNA reader activity"/>
    <property type="evidence" value="ECO:0007669"/>
    <property type="project" value="UniProtKB-UniRule"/>
</dbReference>
<name>A0A9Q0FX04_9ROSI</name>
<evidence type="ECO:0000313" key="4">
    <source>
        <dbReference type="EMBL" id="KAJ4839138.1"/>
    </source>
</evidence>
<dbReference type="Pfam" id="PF04146">
    <property type="entry name" value="YTH"/>
    <property type="match status" value="1"/>
</dbReference>
<dbReference type="GO" id="GO:0061157">
    <property type="term" value="P:mRNA destabilization"/>
    <property type="evidence" value="ECO:0007669"/>
    <property type="project" value="TreeGrafter"/>
</dbReference>
<sequence length="709" mass="77900">MEMFNASGHGNAENYMIQGADINFLVTNQFPHQVEAMYMEGAPEVFVDQGFYYPAATNYGYYCTGFESPGEWEDHRIFGVDGSENQYVGAQTENLPYVYYSPSYGYAQSPYNPYNPHIPGAISEVDVSYVSPQQYYSLPQFQDSMSSPGYFPVVVQPNSSADSRLDTAGAFAARPDRRGSKHGLNPSSGLLPQNPQNPAVRQANSWTRISGVTRPYVGANKQSLTHGSAPSASNICEASYHVAQSRSASTSLHGVDNFSSGKVLPHPKQLSAALASRSDFSDFQSSAAGRTSLDRRVHSMVNGGRNLNDVNGNLDVLGGQNWGPRTGKVGNQLVVKAYTTKVGGSNLQGKIIIYTDQFNRDDFSVDHVNAKFFVIKSYSEDDVHKSIKYNVWSSTHHGNKKLQNAYEDAQKISAGRARGCPIFLFFSVNVSGQFCGVAEMIGPVDFHKDMDFWQQDKWNGSFSVKWHIIKDVPNSRFGHIKLENNENKPVTSSRDTQEIMHRQGVEMLKIFKGHRLKTSVLDDFIFYESREKIMQEEKARVLVKSLQTPVLVPVSAAFNPVQKQDSLVRLPPRKDIKPMVRKDIYSLKELEATASMLPSLNCDGSHLTVTLENAEHPPVISEDDDIASALKIRSLDINQKDDASESLAHAATATSTAGTLPVGIVTVGSMPVKVKGFAESSGFLTVGTIQIDAKALQLDKSGAKRGASN</sequence>
<protein>
    <recommendedName>
        <fullName evidence="1">YTH domain-containing family protein</fullName>
    </recommendedName>
</protein>
<reference evidence="4" key="2">
    <citation type="journal article" date="2023" name="Plants (Basel)">
        <title>Annotation of the Turnera subulata (Passifloraceae) Draft Genome Reveals the S-Locus Evolved after the Divergence of Turneroideae from Passifloroideae in a Stepwise Manner.</title>
        <authorList>
            <person name="Henning P.M."/>
            <person name="Roalson E.H."/>
            <person name="Mir W."/>
            <person name="McCubbin A.G."/>
            <person name="Shore J.S."/>
        </authorList>
    </citation>
    <scope>NUCLEOTIDE SEQUENCE</scope>
    <source>
        <strain evidence="4">F60SS</strain>
    </source>
</reference>
<comment type="caution">
    <text evidence="4">The sequence shown here is derived from an EMBL/GenBank/DDBJ whole genome shotgun (WGS) entry which is preliminary data.</text>
</comment>
<feature type="region of interest" description="Disordered" evidence="2">
    <location>
        <begin position="171"/>
        <end position="202"/>
    </location>
</feature>
<dbReference type="Gene3D" id="3.10.590.10">
    <property type="entry name" value="ph1033 like domains"/>
    <property type="match status" value="1"/>
</dbReference>
<dbReference type="InterPro" id="IPR045168">
    <property type="entry name" value="YTH_prot"/>
</dbReference>
<dbReference type="PANTHER" id="PTHR12357:SF92">
    <property type="entry name" value="YTH DOMAIN-CONTAINING FAMILY PROTEIN"/>
    <property type="match status" value="1"/>
</dbReference>
<evidence type="ECO:0000256" key="2">
    <source>
        <dbReference type="SAM" id="MobiDB-lite"/>
    </source>
</evidence>
<dbReference type="EMBL" id="JAKUCV010003391">
    <property type="protein sequence ID" value="KAJ4839138.1"/>
    <property type="molecule type" value="Genomic_DNA"/>
</dbReference>
<dbReference type="Proteomes" id="UP001141552">
    <property type="component" value="Unassembled WGS sequence"/>
</dbReference>
<evidence type="ECO:0000313" key="5">
    <source>
        <dbReference type="Proteomes" id="UP001141552"/>
    </source>
</evidence>
<keyword evidence="5" id="KW-1185">Reference proteome</keyword>
<feature type="domain" description="YTH" evidence="3">
    <location>
        <begin position="370"/>
        <end position="511"/>
    </location>
</feature>
<evidence type="ECO:0000259" key="3">
    <source>
        <dbReference type="PROSITE" id="PS50882"/>
    </source>
</evidence>
<organism evidence="4 5">
    <name type="scientific">Turnera subulata</name>
    <dbReference type="NCBI Taxonomy" id="218843"/>
    <lineage>
        <taxon>Eukaryota</taxon>
        <taxon>Viridiplantae</taxon>
        <taxon>Streptophyta</taxon>
        <taxon>Embryophyta</taxon>
        <taxon>Tracheophyta</taxon>
        <taxon>Spermatophyta</taxon>
        <taxon>Magnoliopsida</taxon>
        <taxon>eudicotyledons</taxon>
        <taxon>Gunneridae</taxon>
        <taxon>Pentapetalae</taxon>
        <taxon>rosids</taxon>
        <taxon>fabids</taxon>
        <taxon>Malpighiales</taxon>
        <taxon>Passifloraceae</taxon>
        <taxon>Turnera</taxon>
    </lineage>
</organism>
<dbReference type="InterPro" id="IPR007275">
    <property type="entry name" value="YTH_domain"/>
</dbReference>
<dbReference type="PANTHER" id="PTHR12357">
    <property type="entry name" value="YTH YT521-B HOMOLOGY DOMAIN-CONTAINING"/>
    <property type="match status" value="1"/>
</dbReference>
<dbReference type="OrthoDB" id="306690at2759"/>
<feature type="compositionally biased region" description="Polar residues" evidence="2">
    <location>
        <begin position="185"/>
        <end position="202"/>
    </location>
</feature>
<proteinExistence type="inferred from homology"/>